<gene>
    <name evidence="2" type="ORF">EJ06DRAFT_95009</name>
</gene>
<feature type="region of interest" description="Disordered" evidence="1">
    <location>
        <begin position="1"/>
        <end position="99"/>
    </location>
</feature>
<evidence type="ECO:0000256" key="1">
    <source>
        <dbReference type="SAM" id="MobiDB-lite"/>
    </source>
</evidence>
<feature type="compositionally biased region" description="Basic residues" evidence="1">
    <location>
        <begin position="20"/>
        <end position="50"/>
    </location>
</feature>
<dbReference type="AlphaFoldDB" id="A0A6G1HT50"/>
<name>A0A6G1HT50_9PEZI</name>
<feature type="compositionally biased region" description="Polar residues" evidence="1">
    <location>
        <begin position="60"/>
        <end position="89"/>
    </location>
</feature>
<keyword evidence="3" id="KW-1185">Reference proteome</keyword>
<accession>A0A6G1HT50</accession>
<dbReference type="EMBL" id="ML996699">
    <property type="protein sequence ID" value="KAF2398915.1"/>
    <property type="molecule type" value="Genomic_DNA"/>
</dbReference>
<sequence length="99" mass="11217">MDALAVPGRGNNIKAGPHFPTRKMFVRKQHRKRPQLQRKRALHITPRKNHTPLPPPRPRTSGSNLTPFSNTSRTTNQPTSAKLPQSEFPQQDIKPKIPS</sequence>
<evidence type="ECO:0000313" key="3">
    <source>
        <dbReference type="Proteomes" id="UP000799640"/>
    </source>
</evidence>
<evidence type="ECO:0000313" key="2">
    <source>
        <dbReference type="EMBL" id="KAF2398915.1"/>
    </source>
</evidence>
<proteinExistence type="predicted"/>
<protein>
    <submittedName>
        <fullName evidence="2">Uncharacterized protein</fullName>
    </submittedName>
</protein>
<reference evidence="2" key="1">
    <citation type="journal article" date="2020" name="Stud. Mycol.">
        <title>101 Dothideomycetes genomes: a test case for predicting lifestyles and emergence of pathogens.</title>
        <authorList>
            <person name="Haridas S."/>
            <person name="Albert R."/>
            <person name="Binder M."/>
            <person name="Bloem J."/>
            <person name="Labutti K."/>
            <person name="Salamov A."/>
            <person name="Andreopoulos B."/>
            <person name="Baker S."/>
            <person name="Barry K."/>
            <person name="Bills G."/>
            <person name="Bluhm B."/>
            <person name="Cannon C."/>
            <person name="Castanera R."/>
            <person name="Culley D."/>
            <person name="Daum C."/>
            <person name="Ezra D."/>
            <person name="Gonzalez J."/>
            <person name="Henrissat B."/>
            <person name="Kuo A."/>
            <person name="Liang C."/>
            <person name="Lipzen A."/>
            <person name="Lutzoni F."/>
            <person name="Magnuson J."/>
            <person name="Mondo S."/>
            <person name="Nolan M."/>
            <person name="Ohm R."/>
            <person name="Pangilinan J."/>
            <person name="Park H.-J."/>
            <person name="Ramirez L."/>
            <person name="Alfaro M."/>
            <person name="Sun H."/>
            <person name="Tritt A."/>
            <person name="Yoshinaga Y."/>
            <person name="Zwiers L.-H."/>
            <person name="Turgeon B."/>
            <person name="Goodwin S."/>
            <person name="Spatafora J."/>
            <person name="Crous P."/>
            <person name="Grigoriev I."/>
        </authorList>
    </citation>
    <scope>NUCLEOTIDE SEQUENCE</scope>
    <source>
        <strain evidence="2">CBS 262.69</strain>
    </source>
</reference>
<dbReference type="Proteomes" id="UP000799640">
    <property type="component" value="Unassembled WGS sequence"/>
</dbReference>
<organism evidence="2 3">
    <name type="scientific">Trichodelitschia bisporula</name>
    <dbReference type="NCBI Taxonomy" id="703511"/>
    <lineage>
        <taxon>Eukaryota</taxon>
        <taxon>Fungi</taxon>
        <taxon>Dikarya</taxon>
        <taxon>Ascomycota</taxon>
        <taxon>Pezizomycotina</taxon>
        <taxon>Dothideomycetes</taxon>
        <taxon>Dothideomycetes incertae sedis</taxon>
        <taxon>Phaeotrichales</taxon>
        <taxon>Phaeotrichaceae</taxon>
        <taxon>Trichodelitschia</taxon>
    </lineage>
</organism>